<reference evidence="1" key="1">
    <citation type="submission" date="2021-01" db="EMBL/GenBank/DDBJ databases">
        <title>Draft genome sequence of Acholeplasmataceae bacterium strain Mahy22.</title>
        <authorList>
            <person name="Watanabe M."/>
            <person name="Kojima H."/>
            <person name="Fukui M."/>
        </authorList>
    </citation>
    <scope>NUCLEOTIDE SEQUENCE</scope>
    <source>
        <strain evidence="1">Mahy22</strain>
    </source>
</reference>
<proteinExistence type="predicted"/>
<gene>
    <name evidence="1" type="ORF">MPAN_013000</name>
</gene>
<name>A0A7U9TGU1_9MOLU</name>
<sequence length="172" mass="20198">MSWDYNEHTKPCQCGKGLIKVVDGSNDWGQTSHDETILCPECKEKADKAKALKEERMRIANGKISLVISYFKENYTHLLEDIFLHTRSKKAVWQIAYDLGIEDCSLTKFYKYYRDKDEYIKELICWYRIGSIINALKIKDQKLSELFQDAKAHIKEFDDEWAAASYMHIKGR</sequence>
<protein>
    <submittedName>
        <fullName evidence="1">Uncharacterized protein</fullName>
    </submittedName>
</protein>
<evidence type="ECO:0000313" key="1">
    <source>
        <dbReference type="EMBL" id="BCR36407.1"/>
    </source>
</evidence>
<accession>A0A7U9TGU1</accession>
<dbReference type="AlphaFoldDB" id="A0A7U9TGU1"/>
<dbReference type="EMBL" id="AP024412">
    <property type="protein sequence ID" value="BCR36407.1"/>
    <property type="molecule type" value="Genomic_DNA"/>
</dbReference>
<dbReference type="KEGG" id="manr:MPAN_013000"/>
<dbReference type="RefSeq" id="WP_176238782.1">
    <property type="nucleotide sequence ID" value="NZ_AP024412.1"/>
</dbReference>
<keyword evidence="2" id="KW-1185">Reference proteome</keyword>
<evidence type="ECO:0000313" key="2">
    <source>
        <dbReference type="Proteomes" id="UP000620133"/>
    </source>
</evidence>
<dbReference type="Proteomes" id="UP000620133">
    <property type="component" value="Chromosome"/>
</dbReference>
<organism evidence="1 2">
    <name type="scientific">Mariniplasma anaerobium</name>
    <dbReference type="NCBI Taxonomy" id="2735436"/>
    <lineage>
        <taxon>Bacteria</taxon>
        <taxon>Bacillati</taxon>
        <taxon>Mycoplasmatota</taxon>
        <taxon>Mollicutes</taxon>
        <taxon>Acholeplasmatales</taxon>
        <taxon>Acholeplasmataceae</taxon>
        <taxon>Mariniplasma</taxon>
    </lineage>
</organism>